<proteinExistence type="predicted"/>
<dbReference type="GO" id="GO:0003677">
    <property type="term" value="F:DNA binding"/>
    <property type="evidence" value="ECO:0007669"/>
    <property type="project" value="InterPro"/>
</dbReference>
<evidence type="ECO:0000313" key="5">
    <source>
        <dbReference type="EMBL" id="SFE02255.1"/>
    </source>
</evidence>
<dbReference type="GO" id="GO:0000160">
    <property type="term" value="P:phosphorelay signal transduction system"/>
    <property type="evidence" value="ECO:0007669"/>
    <property type="project" value="InterPro"/>
</dbReference>
<keyword evidence="6" id="KW-1185">Reference proteome</keyword>
<dbReference type="Proteomes" id="UP000199672">
    <property type="component" value="Unassembled WGS sequence"/>
</dbReference>
<name>A0A1I1X4B0_9FLAO</name>
<reference evidence="6" key="1">
    <citation type="submission" date="2016-10" db="EMBL/GenBank/DDBJ databases">
        <authorList>
            <person name="Varghese N."/>
            <person name="Submissions S."/>
        </authorList>
    </citation>
    <scope>NUCLEOTIDE SEQUENCE [LARGE SCALE GENOMIC DNA]</scope>
    <source>
        <strain evidence="6">CGMCC 1.10370</strain>
    </source>
</reference>
<protein>
    <submittedName>
        <fullName evidence="5">Two component transcriptional regulator, LytTR family</fullName>
    </submittedName>
</protein>
<keyword evidence="1 2" id="KW-0597">Phosphoprotein</keyword>
<evidence type="ECO:0000256" key="1">
    <source>
        <dbReference type="ARBA" id="ARBA00022553"/>
    </source>
</evidence>
<sequence>MTEHKSRILIVEDEVLIALSLKRMLESIFTAETVHSYEEAKMLLSHKLFDLVLIDISLSGDKTGLDLAFFINTNISIPFIFTTALTDPSTLEKVTNLRPSAYLSKPVEKVNLITAIHLALANEDATFKIELGKQIYYFQSKDFLFAEADHVYIEIHLKSGKNQILRTTMTYLEEVFPSKYFKRINRSTAVNPYHVSKIINDKLHIEDKIFKISKNF</sequence>
<dbReference type="SUPFAM" id="SSF52172">
    <property type="entry name" value="CheY-like"/>
    <property type="match status" value="1"/>
</dbReference>
<dbReference type="SMART" id="SM00448">
    <property type="entry name" value="REC"/>
    <property type="match status" value="1"/>
</dbReference>
<dbReference type="InterPro" id="IPR011006">
    <property type="entry name" value="CheY-like_superfamily"/>
</dbReference>
<dbReference type="PROSITE" id="PS50110">
    <property type="entry name" value="RESPONSE_REGULATORY"/>
    <property type="match status" value="1"/>
</dbReference>
<evidence type="ECO:0000259" key="3">
    <source>
        <dbReference type="PROSITE" id="PS50110"/>
    </source>
</evidence>
<dbReference type="PROSITE" id="PS50930">
    <property type="entry name" value="HTH_LYTTR"/>
    <property type="match status" value="1"/>
</dbReference>
<evidence type="ECO:0000256" key="2">
    <source>
        <dbReference type="PROSITE-ProRule" id="PRU00169"/>
    </source>
</evidence>
<dbReference type="PANTHER" id="PTHR44591">
    <property type="entry name" value="STRESS RESPONSE REGULATOR PROTEIN 1"/>
    <property type="match status" value="1"/>
</dbReference>
<dbReference type="Gene3D" id="2.40.50.1020">
    <property type="entry name" value="LytTr DNA-binding domain"/>
    <property type="match status" value="1"/>
</dbReference>
<evidence type="ECO:0000259" key="4">
    <source>
        <dbReference type="PROSITE" id="PS50930"/>
    </source>
</evidence>
<organism evidence="5 6">
    <name type="scientific">Flavobacterium phragmitis</name>
    <dbReference type="NCBI Taxonomy" id="739143"/>
    <lineage>
        <taxon>Bacteria</taxon>
        <taxon>Pseudomonadati</taxon>
        <taxon>Bacteroidota</taxon>
        <taxon>Flavobacteriia</taxon>
        <taxon>Flavobacteriales</taxon>
        <taxon>Flavobacteriaceae</taxon>
        <taxon>Flavobacterium</taxon>
    </lineage>
</organism>
<gene>
    <name evidence="5" type="ORF">SAMN05216297_11850</name>
</gene>
<dbReference type="EMBL" id="FOMH01000018">
    <property type="protein sequence ID" value="SFE02255.1"/>
    <property type="molecule type" value="Genomic_DNA"/>
</dbReference>
<dbReference type="InterPro" id="IPR050595">
    <property type="entry name" value="Bact_response_regulator"/>
</dbReference>
<feature type="domain" description="HTH LytTR-type" evidence="4">
    <location>
        <begin position="127"/>
        <end position="216"/>
    </location>
</feature>
<dbReference type="Pfam" id="PF00072">
    <property type="entry name" value="Response_reg"/>
    <property type="match status" value="1"/>
</dbReference>
<dbReference type="Pfam" id="PF04397">
    <property type="entry name" value="LytTR"/>
    <property type="match status" value="1"/>
</dbReference>
<dbReference type="InterPro" id="IPR001789">
    <property type="entry name" value="Sig_transdc_resp-reg_receiver"/>
</dbReference>
<dbReference type="AlphaFoldDB" id="A0A1I1X4B0"/>
<feature type="modified residue" description="4-aspartylphosphate" evidence="2">
    <location>
        <position position="55"/>
    </location>
</feature>
<feature type="domain" description="Response regulatory" evidence="3">
    <location>
        <begin position="7"/>
        <end position="120"/>
    </location>
</feature>
<accession>A0A1I1X4B0</accession>
<dbReference type="RefSeq" id="WP_091498673.1">
    <property type="nucleotide sequence ID" value="NZ_FOMH01000018.1"/>
</dbReference>
<evidence type="ECO:0000313" key="6">
    <source>
        <dbReference type="Proteomes" id="UP000199672"/>
    </source>
</evidence>
<dbReference type="OrthoDB" id="2962330at2"/>
<dbReference type="Gene3D" id="3.40.50.2300">
    <property type="match status" value="1"/>
</dbReference>
<dbReference type="SMART" id="SM00850">
    <property type="entry name" value="LytTR"/>
    <property type="match status" value="1"/>
</dbReference>
<dbReference type="STRING" id="739143.SAMN05216297_11850"/>
<dbReference type="InterPro" id="IPR007492">
    <property type="entry name" value="LytTR_DNA-bd_dom"/>
</dbReference>
<dbReference type="PANTHER" id="PTHR44591:SF21">
    <property type="entry name" value="TWO-COMPONENT RESPONSE REGULATOR"/>
    <property type="match status" value="1"/>
</dbReference>